<dbReference type="AlphaFoldDB" id="A0A0E9U9X0"/>
<dbReference type="EMBL" id="GBXM01045863">
    <property type="protein sequence ID" value="JAH62714.1"/>
    <property type="molecule type" value="Transcribed_RNA"/>
</dbReference>
<accession>A0A0E9U9X0</accession>
<reference evidence="1" key="2">
    <citation type="journal article" date="2015" name="Fish Shellfish Immunol.">
        <title>Early steps in the European eel (Anguilla anguilla)-Vibrio vulnificus interaction in the gills: Role of the RtxA13 toxin.</title>
        <authorList>
            <person name="Callol A."/>
            <person name="Pajuelo D."/>
            <person name="Ebbesson L."/>
            <person name="Teles M."/>
            <person name="MacKenzie S."/>
            <person name="Amaro C."/>
        </authorList>
    </citation>
    <scope>NUCLEOTIDE SEQUENCE</scope>
</reference>
<protein>
    <submittedName>
        <fullName evidence="1">Uncharacterized protein</fullName>
    </submittedName>
</protein>
<evidence type="ECO:0000313" key="1">
    <source>
        <dbReference type="EMBL" id="JAH62714.1"/>
    </source>
</evidence>
<organism evidence="1">
    <name type="scientific">Anguilla anguilla</name>
    <name type="common">European freshwater eel</name>
    <name type="synonym">Muraena anguilla</name>
    <dbReference type="NCBI Taxonomy" id="7936"/>
    <lineage>
        <taxon>Eukaryota</taxon>
        <taxon>Metazoa</taxon>
        <taxon>Chordata</taxon>
        <taxon>Craniata</taxon>
        <taxon>Vertebrata</taxon>
        <taxon>Euteleostomi</taxon>
        <taxon>Actinopterygii</taxon>
        <taxon>Neopterygii</taxon>
        <taxon>Teleostei</taxon>
        <taxon>Anguilliformes</taxon>
        <taxon>Anguillidae</taxon>
        <taxon>Anguilla</taxon>
    </lineage>
</organism>
<name>A0A0E9U9X0_ANGAN</name>
<sequence>MAVVVSELSDSHFLCIFRFQGSFFS</sequence>
<reference evidence="1" key="1">
    <citation type="submission" date="2014-11" db="EMBL/GenBank/DDBJ databases">
        <authorList>
            <person name="Amaro Gonzalez C."/>
        </authorList>
    </citation>
    <scope>NUCLEOTIDE SEQUENCE</scope>
</reference>
<proteinExistence type="predicted"/>